<dbReference type="Pfam" id="PF03008">
    <property type="entry name" value="DUF234"/>
    <property type="match status" value="1"/>
</dbReference>
<feature type="domain" description="Orc1-like AAA ATPase" evidence="2">
    <location>
        <begin position="6"/>
        <end position="134"/>
    </location>
</feature>
<feature type="domain" description="DUF234" evidence="1">
    <location>
        <begin position="338"/>
        <end position="432"/>
    </location>
</feature>
<dbReference type="RefSeq" id="WP_201845643.1">
    <property type="nucleotide sequence ID" value="NZ_JABBYC010000006.1"/>
</dbReference>
<dbReference type="InterPro" id="IPR027417">
    <property type="entry name" value="P-loop_NTPase"/>
</dbReference>
<dbReference type="PANTHER" id="PTHR34704:SF2">
    <property type="entry name" value="ATPASE"/>
    <property type="match status" value="1"/>
</dbReference>
<dbReference type="EMBL" id="JABBYC010000006">
    <property type="protein sequence ID" value="MBL0885797.1"/>
    <property type="molecule type" value="Genomic_DNA"/>
</dbReference>
<keyword evidence="3" id="KW-0547">Nucleotide-binding</keyword>
<evidence type="ECO:0000313" key="3">
    <source>
        <dbReference type="EMBL" id="MBL0885797.1"/>
    </source>
</evidence>
<dbReference type="InterPro" id="IPR041664">
    <property type="entry name" value="AAA_16"/>
</dbReference>
<reference evidence="3 4" key="1">
    <citation type="journal article" date="2021" name="Arch. Microbiol.">
        <title>Myceligenerans indicum sp. nov., an actinobacterium isolated from mangrove sediment of Sundarbans, India.</title>
        <authorList>
            <person name="Asha K."/>
            <person name="Bhadury P."/>
        </authorList>
    </citation>
    <scope>NUCLEOTIDE SEQUENCE [LARGE SCALE GENOMIC DNA]</scope>
    <source>
        <strain evidence="3 4">I2</strain>
    </source>
</reference>
<keyword evidence="4" id="KW-1185">Reference proteome</keyword>
<dbReference type="SUPFAM" id="SSF52540">
    <property type="entry name" value="P-loop containing nucleoside triphosphate hydrolases"/>
    <property type="match status" value="1"/>
</dbReference>
<dbReference type="Proteomes" id="UP000675409">
    <property type="component" value="Unassembled WGS sequence"/>
</dbReference>
<sequence length="498" mass="54900">MTLDREFFGRDRILADLSRRLDAVSRRGRGQILAVRGRRQVGKSTLLEHFVQSADVPYVFTTGRYGAAIRQQIDGADRALSESRRPLPDLDLIASSSARSWEDWLTRLAVSARSGPVVVVLDEFPWQTAADPSLEGVLQVVWDRVLEKLPVLLVLVGSDVAMMSRLTEHDRPLFGRVRPLVVPALNLAEAAQALPGWEPTGVIDAALVTGGYPRLLADLADSGRATVQHYVHDGLRDPYSPLVTTARLTLDAEFPSPQDATRVLAAIGADETANPGFNDILGTITNEGEGQSARTATTRALKILTEIKGLIEREQPALAKPSSKLRRYRITDPYLRFWYRYVESSLDQIERGRADLAVARFDRDWSSWRGRSVEPLVRDSLVRLAATDERLAGIQRFSPWWRRARKGEPDVEVDVVGTDRSTPLLVGSIKWRPGGRIAPQEVAELRAHRALIPGADNAMLAAITPEGLQPEGVDIALGSQDLVEAWSPDVDGSTPMGR</sequence>
<proteinExistence type="predicted"/>
<dbReference type="Pfam" id="PF13191">
    <property type="entry name" value="AAA_16"/>
    <property type="match status" value="1"/>
</dbReference>
<dbReference type="GO" id="GO:0005524">
    <property type="term" value="F:ATP binding"/>
    <property type="evidence" value="ECO:0007669"/>
    <property type="project" value="UniProtKB-KW"/>
</dbReference>
<evidence type="ECO:0000313" key="4">
    <source>
        <dbReference type="Proteomes" id="UP000675409"/>
    </source>
</evidence>
<evidence type="ECO:0000259" key="1">
    <source>
        <dbReference type="Pfam" id="PF03008"/>
    </source>
</evidence>
<name>A0ABS1LJQ0_9MICO</name>
<evidence type="ECO:0000259" key="2">
    <source>
        <dbReference type="Pfam" id="PF13191"/>
    </source>
</evidence>
<dbReference type="Gene3D" id="3.40.50.300">
    <property type="entry name" value="P-loop containing nucleotide triphosphate hydrolases"/>
    <property type="match status" value="1"/>
</dbReference>
<dbReference type="InterPro" id="IPR004256">
    <property type="entry name" value="DUF234"/>
</dbReference>
<keyword evidence="3" id="KW-0067">ATP-binding</keyword>
<accession>A0ABS1LJQ0</accession>
<comment type="caution">
    <text evidence="3">The sequence shown here is derived from an EMBL/GenBank/DDBJ whole genome shotgun (WGS) entry which is preliminary data.</text>
</comment>
<dbReference type="PANTHER" id="PTHR34704">
    <property type="entry name" value="ATPASE"/>
    <property type="match status" value="1"/>
</dbReference>
<gene>
    <name evidence="3" type="ORF">HGK34_05830</name>
</gene>
<organism evidence="3 4">
    <name type="scientific">Myceligenerans indicum</name>
    <dbReference type="NCBI Taxonomy" id="2593663"/>
    <lineage>
        <taxon>Bacteria</taxon>
        <taxon>Bacillati</taxon>
        <taxon>Actinomycetota</taxon>
        <taxon>Actinomycetes</taxon>
        <taxon>Micrococcales</taxon>
        <taxon>Promicromonosporaceae</taxon>
        <taxon>Myceligenerans</taxon>
    </lineage>
</organism>
<protein>
    <submittedName>
        <fullName evidence="3">ATP-binding protein</fullName>
    </submittedName>
</protein>